<feature type="domain" description="HTH tetR-type" evidence="5">
    <location>
        <begin position="6"/>
        <end position="65"/>
    </location>
</feature>
<feature type="DNA-binding region" description="H-T-H motif" evidence="4">
    <location>
        <begin position="28"/>
        <end position="47"/>
    </location>
</feature>
<gene>
    <name evidence="6" type="ORF">SAMN05216553_118154</name>
</gene>
<organism evidence="6 7">
    <name type="scientific">Lentzea fradiae</name>
    <dbReference type="NCBI Taxonomy" id="200378"/>
    <lineage>
        <taxon>Bacteria</taxon>
        <taxon>Bacillati</taxon>
        <taxon>Actinomycetota</taxon>
        <taxon>Actinomycetes</taxon>
        <taxon>Pseudonocardiales</taxon>
        <taxon>Pseudonocardiaceae</taxon>
        <taxon>Lentzea</taxon>
    </lineage>
</organism>
<dbReference type="Proteomes" id="UP000199623">
    <property type="component" value="Unassembled WGS sequence"/>
</dbReference>
<accession>A0A1G8AW57</accession>
<evidence type="ECO:0000256" key="4">
    <source>
        <dbReference type="PROSITE-ProRule" id="PRU00335"/>
    </source>
</evidence>
<dbReference type="Pfam" id="PF21597">
    <property type="entry name" value="TetR_C_43"/>
    <property type="match status" value="1"/>
</dbReference>
<evidence type="ECO:0000256" key="3">
    <source>
        <dbReference type="ARBA" id="ARBA00023163"/>
    </source>
</evidence>
<dbReference type="RefSeq" id="WP_090058021.1">
    <property type="nucleotide sequence ID" value="NZ_FNCC01000018.1"/>
</dbReference>
<dbReference type="OrthoDB" id="9795011at2"/>
<dbReference type="GO" id="GO:0003700">
    <property type="term" value="F:DNA-binding transcription factor activity"/>
    <property type="evidence" value="ECO:0007669"/>
    <property type="project" value="TreeGrafter"/>
</dbReference>
<keyword evidence="2 4" id="KW-0238">DNA-binding</keyword>
<dbReference type="SUPFAM" id="SSF46689">
    <property type="entry name" value="Homeodomain-like"/>
    <property type="match status" value="1"/>
</dbReference>
<dbReference type="PROSITE" id="PS50977">
    <property type="entry name" value="HTH_TETR_2"/>
    <property type="match status" value="1"/>
</dbReference>
<dbReference type="SUPFAM" id="SSF48498">
    <property type="entry name" value="Tetracyclin repressor-like, C-terminal domain"/>
    <property type="match status" value="1"/>
</dbReference>
<dbReference type="STRING" id="200378.SAMN05216553_118154"/>
<dbReference type="PANTHER" id="PTHR30055:SF234">
    <property type="entry name" value="HTH-TYPE TRANSCRIPTIONAL REGULATOR BETI"/>
    <property type="match status" value="1"/>
</dbReference>
<dbReference type="InterPro" id="IPR009057">
    <property type="entry name" value="Homeodomain-like_sf"/>
</dbReference>
<dbReference type="EMBL" id="FNCC01000018">
    <property type="protein sequence ID" value="SDH25235.1"/>
    <property type="molecule type" value="Genomic_DNA"/>
</dbReference>
<keyword evidence="3" id="KW-0804">Transcription</keyword>
<name>A0A1G8AW57_9PSEU</name>
<protein>
    <submittedName>
        <fullName evidence="6">Transcriptional regulator, TetR family</fullName>
    </submittedName>
</protein>
<dbReference type="InterPro" id="IPR001647">
    <property type="entry name" value="HTH_TetR"/>
</dbReference>
<dbReference type="GO" id="GO:0000976">
    <property type="term" value="F:transcription cis-regulatory region binding"/>
    <property type="evidence" value="ECO:0007669"/>
    <property type="project" value="TreeGrafter"/>
</dbReference>
<evidence type="ECO:0000256" key="2">
    <source>
        <dbReference type="ARBA" id="ARBA00023125"/>
    </source>
</evidence>
<sequence>MRSDAQANRERVLAAADEVFREFGQAGSTEEVARRAGVGIGTVFRHFPAKRLLVDATIVRHFGLLTATARARAQAADAGEAFRTTFRELVSGAPAKLALIALREETGSTGDVEAAVAELREAVGAVLSRAQEAGEVRPDVTVAEVYLLITALANAPGDGPVVDKAVGVVLDGLSPNGLA</sequence>
<proteinExistence type="predicted"/>
<dbReference type="AlphaFoldDB" id="A0A1G8AW57"/>
<evidence type="ECO:0000313" key="6">
    <source>
        <dbReference type="EMBL" id="SDH25235.1"/>
    </source>
</evidence>
<reference evidence="7" key="1">
    <citation type="submission" date="2016-10" db="EMBL/GenBank/DDBJ databases">
        <authorList>
            <person name="Varghese N."/>
            <person name="Submissions S."/>
        </authorList>
    </citation>
    <scope>NUCLEOTIDE SEQUENCE [LARGE SCALE GENOMIC DNA]</scope>
    <source>
        <strain evidence="7">CGMCC 4.3506</strain>
    </source>
</reference>
<dbReference type="Pfam" id="PF00440">
    <property type="entry name" value="TetR_N"/>
    <property type="match status" value="1"/>
</dbReference>
<dbReference type="Gene3D" id="1.10.357.10">
    <property type="entry name" value="Tetracycline Repressor, domain 2"/>
    <property type="match status" value="1"/>
</dbReference>
<dbReference type="InterPro" id="IPR036271">
    <property type="entry name" value="Tet_transcr_reg_TetR-rel_C_sf"/>
</dbReference>
<evidence type="ECO:0000256" key="1">
    <source>
        <dbReference type="ARBA" id="ARBA00023015"/>
    </source>
</evidence>
<evidence type="ECO:0000259" key="5">
    <source>
        <dbReference type="PROSITE" id="PS50977"/>
    </source>
</evidence>
<keyword evidence="1" id="KW-0805">Transcription regulation</keyword>
<dbReference type="PANTHER" id="PTHR30055">
    <property type="entry name" value="HTH-TYPE TRANSCRIPTIONAL REGULATOR RUTR"/>
    <property type="match status" value="1"/>
</dbReference>
<dbReference type="PRINTS" id="PR00455">
    <property type="entry name" value="HTHTETR"/>
</dbReference>
<evidence type="ECO:0000313" key="7">
    <source>
        <dbReference type="Proteomes" id="UP000199623"/>
    </source>
</evidence>
<dbReference type="InterPro" id="IPR049445">
    <property type="entry name" value="TetR_SbtR-like_C"/>
</dbReference>
<keyword evidence="7" id="KW-1185">Reference proteome</keyword>
<dbReference type="InterPro" id="IPR050109">
    <property type="entry name" value="HTH-type_TetR-like_transc_reg"/>
</dbReference>